<name>A0ABR9JEW6_9MICC</name>
<evidence type="ECO:0000259" key="1">
    <source>
        <dbReference type="PROSITE" id="PS51384"/>
    </source>
</evidence>
<dbReference type="CDD" id="cd06193">
    <property type="entry name" value="siderophore_interacting"/>
    <property type="match status" value="1"/>
</dbReference>
<gene>
    <name evidence="2" type="ORF">H4W27_001583</name>
</gene>
<reference evidence="2 3" key="1">
    <citation type="submission" date="2020-10" db="EMBL/GenBank/DDBJ databases">
        <title>Sequencing the genomes of 1000 actinobacteria strains.</title>
        <authorList>
            <person name="Klenk H.-P."/>
        </authorList>
    </citation>
    <scope>NUCLEOTIDE SEQUENCE [LARGE SCALE GENOMIC DNA]</scope>
    <source>
        <strain evidence="2 3">DSM 15666</strain>
    </source>
</reference>
<dbReference type="InterPro" id="IPR013113">
    <property type="entry name" value="SIP_FAD-bd"/>
</dbReference>
<evidence type="ECO:0000313" key="2">
    <source>
        <dbReference type="EMBL" id="MBE1524465.1"/>
    </source>
</evidence>
<dbReference type="Proteomes" id="UP000643525">
    <property type="component" value="Unassembled WGS sequence"/>
</dbReference>
<dbReference type="Gene3D" id="3.40.50.80">
    <property type="entry name" value="Nucleotide-binding domain of ferredoxin-NADP reductase (FNR) module"/>
    <property type="match status" value="1"/>
</dbReference>
<dbReference type="Gene3D" id="2.40.30.10">
    <property type="entry name" value="Translation factors"/>
    <property type="match status" value="1"/>
</dbReference>
<dbReference type="InterPro" id="IPR039261">
    <property type="entry name" value="FNR_nucleotide-bd"/>
</dbReference>
<evidence type="ECO:0000313" key="3">
    <source>
        <dbReference type="Proteomes" id="UP000643525"/>
    </source>
</evidence>
<dbReference type="PANTHER" id="PTHR30157:SF0">
    <property type="entry name" value="NADPH-DEPENDENT FERRIC-CHELATE REDUCTASE"/>
    <property type="match status" value="1"/>
</dbReference>
<dbReference type="EMBL" id="JADBED010000001">
    <property type="protein sequence ID" value="MBE1524465.1"/>
    <property type="molecule type" value="Genomic_DNA"/>
</dbReference>
<dbReference type="RefSeq" id="WP_318782232.1">
    <property type="nucleotide sequence ID" value="NZ_BAAALJ010000002.1"/>
</dbReference>
<dbReference type="PANTHER" id="PTHR30157">
    <property type="entry name" value="FERRIC REDUCTASE, NADPH-DEPENDENT"/>
    <property type="match status" value="1"/>
</dbReference>
<dbReference type="InterPro" id="IPR007037">
    <property type="entry name" value="SIP_rossman_dom"/>
</dbReference>
<dbReference type="PROSITE" id="PS51384">
    <property type="entry name" value="FAD_FR"/>
    <property type="match status" value="1"/>
</dbReference>
<dbReference type="InterPro" id="IPR017927">
    <property type="entry name" value="FAD-bd_FR_type"/>
</dbReference>
<dbReference type="Pfam" id="PF04954">
    <property type="entry name" value="SIP"/>
    <property type="match status" value="1"/>
</dbReference>
<protein>
    <submittedName>
        <fullName evidence="2">NADPH-dependent ferric siderophore reductase</fullName>
    </submittedName>
</protein>
<organism evidence="2 3">
    <name type="scientific">Nesterenkonia lutea</name>
    <dbReference type="NCBI Taxonomy" id="272919"/>
    <lineage>
        <taxon>Bacteria</taxon>
        <taxon>Bacillati</taxon>
        <taxon>Actinomycetota</taxon>
        <taxon>Actinomycetes</taxon>
        <taxon>Micrococcales</taxon>
        <taxon>Micrococcaceae</taxon>
        <taxon>Nesterenkonia</taxon>
    </lineage>
</organism>
<dbReference type="InterPro" id="IPR039374">
    <property type="entry name" value="SIP_fam"/>
</dbReference>
<feature type="domain" description="FAD-binding FR-type" evidence="1">
    <location>
        <begin position="8"/>
        <end position="148"/>
    </location>
</feature>
<keyword evidence="3" id="KW-1185">Reference proteome</keyword>
<dbReference type="InterPro" id="IPR017938">
    <property type="entry name" value="Riboflavin_synthase-like_b-brl"/>
</dbReference>
<dbReference type="SUPFAM" id="SSF63380">
    <property type="entry name" value="Riboflavin synthase domain-like"/>
    <property type="match status" value="1"/>
</dbReference>
<accession>A0ABR9JEW6</accession>
<comment type="caution">
    <text evidence="2">The sequence shown here is derived from an EMBL/GenBank/DDBJ whole genome shotgun (WGS) entry which is preliminary data.</text>
</comment>
<dbReference type="Pfam" id="PF08021">
    <property type="entry name" value="FAD_binding_9"/>
    <property type="match status" value="1"/>
</dbReference>
<proteinExistence type="predicted"/>
<sequence>MSKSKKTRIQHVLRVEAKKQLTPHMTRMVLGGPGFDAIEFKSVGESPATDQYIKLLFLPPALEADPQAQQSLNLERPFDMEALREKLPTEQMPVTRTYTIRHVDHLNRQIWVDFVIHGDEGLAGVWAKHAQPGDLISFFGPGSAYAPRAESDWHLLAGDEAALPAIASALESMAEDARGLVVVEVRDAAERQPLTVPEGVDLVWLHREADFSPETTMLADYLAELTIPAGDVQVFVHGERAQTKRIRRILVEEKGLPRKGMSLSAYWAHGRIEDEFQAEKSTPAGQIDPE</sequence>